<protein>
    <submittedName>
        <fullName evidence="1">Uncharacterized protein</fullName>
    </submittedName>
</protein>
<accession>A0A0E9XLA3</accession>
<name>A0A0E9XLA3_ANGAN</name>
<reference evidence="1" key="2">
    <citation type="journal article" date="2015" name="Fish Shellfish Immunol.">
        <title>Early steps in the European eel (Anguilla anguilla)-Vibrio vulnificus interaction in the gills: Role of the RtxA13 toxin.</title>
        <authorList>
            <person name="Callol A."/>
            <person name="Pajuelo D."/>
            <person name="Ebbesson L."/>
            <person name="Teles M."/>
            <person name="MacKenzie S."/>
            <person name="Amaro C."/>
        </authorList>
    </citation>
    <scope>NUCLEOTIDE SEQUENCE</scope>
</reference>
<reference evidence="1" key="1">
    <citation type="submission" date="2014-11" db="EMBL/GenBank/DDBJ databases">
        <authorList>
            <person name="Amaro Gonzalez C."/>
        </authorList>
    </citation>
    <scope>NUCLEOTIDE SEQUENCE</scope>
</reference>
<sequence length="42" mass="5068">MPFMWTQIPKERVTKDLLQEMTKVIFQISKIFSLMVQKVQIL</sequence>
<dbReference type="EMBL" id="GBXM01005143">
    <property type="protein sequence ID" value="JAI03435.1"/>
    <property type="molecule type" value="Transcribed_RNA"/>
</dbReference>
<dbReference type="AlphaFoldDB" id="A0A0E9XLA3"/>
<evidence type="ECO:0000313" key="1">
    <source>
        <dbReference type="EMBL" id="JAI03435.1"/>
    </source>
</evidence>
<organism evidence="1">
    <name type="scientific">Anguilla anguilla</name>
    <name type="common">European freshwater eel</name>
    <name type="synonym">Muraena anguilla</name>
    <dbReference type="NCBI Taxonomy" id="7936"/>
    <lineage>
        <taxon>Eukaryota</taxon>
        <taxon>Metazoa</taxon>
        <taxon>Chordata</taxon>
        <taxon>Craniata</taxon>
        <taxon>Vertebrata</taxon>
        <taxon>Euteleostomi</taxon>
        <taxon>Actinopterygii</taxon>
        <taxon>Neopterygii</taxon>
        <taxon>Teleostei</taxon>
        <taxon>Anguilliformes</taxon>
        <taxon>Anguillidae</taxon>
        <taxon>Anguilla</taxon>
    </lineage>
</organism>
<proteinExistence type="predicted"/>